<accession>A0ABY3WGN4</accession>
<evidence type="ECO:0000256" key="2">
    <source>
        <dbReference type="ARBA" id="ARBA00008814"/>
    </source>
</evidence>
<dbReference type="PROSITE" id="PS51257">
    <property type="entry name" value="PROKAR_LIPOPROTEIN"/>
    <property type="match status" value="1"/>
</dbReference>
<comment type="subcellular location">
    <subcellularLocation>
        <location evidence="1">Cell envelope</location>
    </subcellularLocation>
</comment>
<proteinExistence type="inferred from homology"/>
<keyword evidence="8" id="KW-1185">Reference proteome</keyword>
<evidence type="ECO:0000313" key="7">
    <source>
        <dbReference type="EMBL" id="UNK47521.1"/>
    </source>
</evidence>
<keyword evidence="4 5" id="KW-0732">Signal</keyword>
<name>A0ABY3WGN4_9MICC</name>
<dbReference type="InterPro" id="IPR002491">
    <property type="entry name" value="ABC_transptr_periplasmic_BD"/>
</dbReference>
<comment type="similarity">
    <text evidence="2">Belongs to the bacterial solute-binding protein 8 family.</text>
</comment>
<evidence type="ECO:0000256" key="5">
    <source>
        <dbReference type="SAM" id="SignalP"/>
    </source>
</evidence>
<evidence type="ECO:0000256" key="3">
    <source>
        <dbReference type="ARBA" id="ARBA00022448"/>
    </source>
</evidence>
<evidence type="ECO:0000259" key="6">
    <source>
        <dbReference type="PROSITE" id="PS50983"/>
    </source>
</evidence>
<dbReference type="PANTHER" id="PTHR30532:SF24">
    <property type="entry name" value="FERRIC ENTEROBACTIN-BINDING PERIPLASMIC PROTEIN FEPB"/>
    <property type="match status" value="1"/>
</dbReference>
<dbReference type="InterPro" id="IPR051313">
    <property type="entry name" value="Bact_iron-sidero_bind"/>
</dbReference>
<feature type="signal peptide" evidence="5">
    <location>
        <begin position="1"/>
        <end position="19"/>
    </location>
</feature>
<dbReference type="Proteomes" id="UP000829069">
    <property type="component" value="Chromosome"/>
</dbReference>
<dbReference type="Pfam" id="PF01497">
    <property type="entry name" value="Peripla_BP_2"/>
    <property type="match status" value="1"/>
</dbReference>
<dbReference type="EMBL" id="CP093326">
    <property type="protein sequence ID" value="UNK47521.1"/>
    <property type="molecule type" value="Genomic_DNA"/>
</dbReference>
<keyword evidence="3" id="KW-0813">Transport</keyword>
<feature type="chain" id="PRO_5047233005" evidence="5">
    <location>
        <begin position="20"/>
        <end position="347"/>
    </location>
</feature>
<evidence type="ECO:0000256" key="1">
    <source>
        <dbReference type="ARBA" id="ARBA00004196"/>
    </source>
</evidence>
<protein>
    <submittedName>
        <fullName evidence="7">ABC transporter substrate-binding protein</fullName>
    </submittedName>
</protein>
<dbReference type="PROSITE" id="PS50983">
    <property type="entry name" value="FE_B12_PBP"/>
    <property type="match status" value="1"/>
</dbReference>
<sequence length="347" mass="36388">MRGLVAAAAVVLMSLTACSTGPAGGGSEGGQSAAATDQFPVTVEHAFGETVIEEQPERVATVSWVNSDVALALGVVPVGMPKEDWGGNENGSTPWRDAKLEELGAAIGSENAPTQYSEVDGIAFDEVAELAPDVILAAYSGLTQEDYDTLSKIAPVIAYPETPYGTDWQDSTRMIGQALGLSQQAEDLVAQTEQTIVAKASEYPQLAGKSFIYGNLEPAKGDGVNVYTANDNRPKFLTSIGMVQADVVTEATKDSAEFFIPWSAEKANELASDVFVTWVPDDKTAQQITTDPLLGQIPAIKDDALVADSDNTLTLSISAASPLSLPWALDTFLPMLGKAADAADAAK</sequence>
<reference evidence="7 8" key="1">
    <citation type="submission" date="2022-03" db="EMBL/GenBank/DDBJ databases">
        <title>Isotopic signatures of nitrous oxide derived from detoxification processes.</title>
        <authorList>
            <person name="Behrendt U."/>
            <person name="Buchen C."/>
            <person name="Well R."/>
            <person name="Ulrich A."/>
            <person name="Rohe L."/>
            <person name="Kolb S."/>
            <person name="Schloter M."/>
            <person name="Horn M.A."/>
            <person name="Augustin J."/>
        </authorList>
    </citation>
    <scope>NUCLEOTIDE SEQUENCE [LARGE SCALE GENOMIC DNA]</scope>
    <source>
        <strain evidence="7 8">S4-C24</strain>
    </source>
</reference>
<gene>
    <name evidence="7" type="ORF">MNQ99_03545</name>
</gene>
<dbReference type="RefSeq" id="WP_241915253.1">
    <property type="nucleotide sequence ID" value="NZ_CP093326.1"/>
</dbReference>
<evidence type="ECO:0000313" key="8">
    <source>
        <dbReference type="Proteomes" id="UP000829069"/>
    </source>
</evidence>
<feature type="domain" description="Fe/B12 periplasmic-binding" evidence="6">
    <location>
        <begin position="58"/>
        <end position="340"/>
    </location>
</feature>
<dbReference type="Gene3D" id="3.40.50.1980">
    <property type="entry name" value="Nitrogenase molybdenum iron protein domain"/>
    <property type="match status" value="2"/>
</dbReference>
<dbReference type="PANTHER" id="PTHR30532">
    <property type="entry name" value="IRON III DICITRATE-BINDING PERIPLASMIC PROTEIN"/>
    <property type="match status" value="1"/>
</dbReference>
<organism evidence="7 8">
    <name type="scientific">Arthrobacter sulfonylureivorans</name>
    <dbReference type="NCBI Taxonomy" id="2486855"/>
    <lineage>
        <taxon>Bacteria</taxon>
        <taxon>Bacillati</taxon>
        <taxon>Actinomycetota</taxon>
        <taxon>Actinomycetes</taxon>
        <taxon>Micrococcales</taxon>
        <taxon>Micrococcaceae</taxon>
        <taxon>Arthrobacter</taxon>
    </lineage>
</organism>
<evidence type="ECO:0000256" key="4">
    <source>
        <dbReference type="ARBA" id="ARBA00022729"/>
    </source>
</evidence>
<dbReference type="SUPFAM" id="SSF53807">
    <property type="entry name" value="Helical backbone' metal receptor"/>
    <property type="match status" value="1"/>
</dbReference>